<dbReference type="Proteomes" id="UP000029221">
    <property type="component" value="Unassembled WGS sequence"/>
</dbReference>
<comment type="subcellular location">
    <subcellularLocation>
        <location evidence="1">Secreted</location>
    </subcellularLocation>
</comment>
<comment type="caution">
    <text evidence="3">The sequence shown here is derived from an EMBL/GenBank/DDBJ whole genome shotgun (WGS) entry which is preliminary data.</text>
</comment>
<dbReference type="PANTHER" id="PTHR10009">
    <property type="entry name" value="PROTEIN YELLOW-RELATED"/>
    <property type="match status" value="1"/>
</dbReference>
<accession>A0A090Q2Z6</accession>
<reference evidence="3" key="1">
    <citation type="journal article" date="2014" name="Genome Announc.">
        <title>Draft Genome Sequences of Marine Flavobacterium Nonlabens Strains NR17, NR24, NR27, NR32, NR33, and Ara13.</title>
        <authorList>
            <person name="Nakanishi M."/>
            <person name="Meirelles P."/>
            <person name="Suzuki R."/>
            <person name="Takatani N."/>
            <person name="Mino S."/>
            <person name="Suda W."/>
            <person name="Oshima K."/>
            <person name="Hattori M."/>
            <person name="Ohkuma M."/>
            <person name="Hosokawa M."/>
            <person name="Miyashita K."/>
            <person name="Thompson F.L."/>
            <person name="Niwa A."/>
            <person name="Sawabe T."/>
            <person name="Sawabe T."/>
        </authorList>
    </citation>
    <scope>NUCLEOTIDE SEQUENCE [LARGE SCALE GENOMIC DNA]</scope>
    <source>
        <strain evidence="3">JCM 19294</strain>
    </source>
</reference>
<dbReference type="Gene3D" id="2.120.10.30">
    <property type="entry name" value="TolB, C-terminal domain"/>
    <property type="match status" value="1"/>
</dbReference>
<keyword evidence="2" id="KW-0964">Secreted</keyword>
<dbReference type="GO" id="GO:0005576">
    <property type="term" value="C:extracellular region"/>
    <property type="evidence" value="ECO:0007669"/>
    <property type="project" value="UniProtKB-SubCell"/>
</dbReference>
<dbReference type="InterPro" id="IPR011042">
    <property type="entry name" value="6-blade_b-propeller_TolB-like"/>
</dbReference>
<evidence type="ECO:0000256" key="1">
    <source>
        <dbReference type="ARBA" id="ARBA00004613"/>
    </source>
</evidence>
<evidence type="ECO:0000313" key="3">
    <source>
        <dbReference type="EMBL" id="GAK96562.1"/>
    </source>
</evidence>
<gene>
    <name evidence="3" type="ORF">JCM19294_2075</name>
</gene>
<dbReference type="SUPFAM" id="SSF101898">
    <property type="entry name" value="NHL repeat"/>
    <property type="match status" value="1"/>
</dbReference>
<proteinExistence type="predicted"/>
<dbReference type="InterPro" id="IPR017996">
    <property type="entry name" value="MRJP/yellow-related"/>
</dbReference>
<protein>
    <recommendedName>
        <fullName evidence="5">Major royal jelly protein</fullName>
    </recommendedName>
</protein>
<evidence type="ECO:0000256" key="2">
    <source>
        <dbReference type="ARBA" id="ARBA00022525"/>
    </source>
</evidence>
<name>A0A090Q2Z6_9FLAO</name>
<dbReference type="Pfam" id="PF03022">
    <property type="entry name" value="MRJP"/>
    <property type="match status" value="1"/>
</dbReference>
<evidence type="ECO:0000313" key="4">
    <source>
        <dbReference type="Proteomes" id="UP000029221"/>
    </source>
</evidence>
<dbReference type="PANTHER" id="PTHR10009:SF18">
    <property type="entry name" value="PROTEIN YELLOW-LIKE PROTEIN"/>
    <property type="match status" value="1"/>
</dbReference>
<organism evidence="3 4">
    <name type="scientific">Nonlabens tegetincola</name>
    <dbReference type="NCBI Taxonomy" id="323273"/>
    <lineage>
        <taxon>Bacteria</taxon>
        <taxon>Pseudomonadati</taxon>
        <taxon>Bacteroidota</taxon>
        <taxon>Flavobacteriia</taxon>
        <taxon>Flavobacteriales</taxon>
        <taxon>Flavobacteriaceae</taxon>
        <taxon>Nonlabens</taxon>
    </lineage>
</organism>
<sequence length="348" mass="39371">MNPLVMNKLIPFLLSIIFLSCQTEQKKQITQVISFKGQQVTGVTATNTGRLFANFPRWRNNVENSVVEISDSGVATPYPSKDWNNWNLGAPIHDSLFVAVQSVVAFENHLYVLDTRNPLFKGVIGQPRIYDFDLNTNQLLNTYFLSQGSYHHDSYINDLRVDKKLNKIYCTDSGHAGLVIIDMESGNSIRVLDNHESTLAQVNKLTFDNGDWKNTVHSDGIALDTVNDELYFHALTGYKLYKISTQSLNSGNVNIIKNNVQFVAQTPAPDGMIIDSNGTLYLADLEKNKIMQYNINQGELSVLAQGENIKWADTFTLHDNRLYYTNSRINEAQDDISQLEFSINYIEL</sequence>
<dbReference type="EMBL" id="BBML01000002">
    <property type="protein sequence ID" value="GAK96562.1"/>
    <property type="molecule type" value="Genomic_DNA"/>
</dbReference>
<dbReference type="AlphaFoldDB" id="A0A090Q2Z6"/>
<dbReference type="eggNOG" id="COG3391">
    <property type="taxonomic scope" value="Bacteria"/>
</dbReference>
<keyword evidence="4" id="KW-1185">Reference proteome</keyword>
<evidence type="ECO:0008006" key="5">
    <source>
        <dbReference type="Google" id="ProtNLM"/>
    </source>
</evidence>
<dbReference type="STRING" id="319236.BST91_07550"/>